<organism evidence="3">
    <name type="scientific">Soboliphyme baturini</name>
    <dbReference type="NCBI Taxonomy" id="241478"/>
    <lineage>
        <taxon>Eukaryota</taxon>
        <taxon>Metazoa</taxon>
        <taxon>Ecdysozoa</taxon>
        <taxon>Nematoda</taxon>
        <taxon>Enoplea</taxon>
        <taxon>Dorylaimia</taxon>
        <taxon>Dioctophymatida</taxon>
        <taxon>Dioctophymatoidea</taxon>
        <taxon>Soboliphymatidae</taxon>
        <taxon>Soboliphyme</taxon>
    </lineage>
</organism>
<proteinExistence type="predicted"/>
<dbReference type="Proteomes" id="UP000270296">
    <property type="component" value="Unassembled WGS sequence"/>
</dbReference>
<accession>A0A183IBU4</accession>
<evidence type="ECO:0000313" key="2">
    <source>
        <dbReference type="Proteomes" id="UP000270296"/>
    </source>
</evidence>
<sequence length="119" mass="13620">MIHEASRRVFCDVSFSSANSICAIWPRSAEFETAGYSSGRLCIKLATICRRNSMATVNLDRRKRMTKNFVETRRPRAPGQGKEFRQRRHLLVDDLVSLPDRAVRAVIHVSLRTNEQAVM</sequence>
<gene>
    <name evidence="1" type="ORF">SBAD_LOCUS1088</name>
</gene>
<dbReference type="EMBL" id="UZAM01006706">
    <property type="protein sequence ID" value="VDO93166.1"/>
    <property type="molecule type" value="Genomic_DNA"/>
</dbReference>
<keyword evidence="2" id="KW-1185">Reference proteome</keyword>
<dbReference type="WBParaSite" id="SBAD_0000112001-mRNA-1">
    <property type="protein sequence ID" value="SBAD_0000112001-mRNA-1"/>
    <property type="gene ID" value="SBAD_0000112001"/>
</dbReference>
<dbReference type="AlphaFoldDB" id="A0A183IBU4"/>
<protein>
    <submittedName>
        <fullName evidence="3">Transposase</fullName>
    </submittedName>
</protein>
<name>A0A183IBU4_9BILA</name>
<reference evidence="1 2" key="2">
    <citation type="submission" date="2018-11" db="EMBL/GenBank/DDBJ databases">
        <authorList>
            <consortium name="Pathogen Informatics"/>
        </authorList>
    </citation>
    <scope>NUCLEOTIDE SEQUENCE [LARGE SCALE GENOMIC DNA]</scope>
</reference>
<evidence type="ECO:0000313" key="3">
    <source>
        <dbReference type="WBParaSite" id="SBAD_0000112001-mRNA-1"/>
    </source>
</evidence>
<evidence type="ECO:0000313" key="1">
    <source>
        <dbReference type="EMBL" id="VDO93166.1"/>
    </source>
</evidence>
<reference evidence="3" key="1">
    <citation type="submission" date="2016-06" db="UniProtKB">
        <authorList>
            <consortium name="WormBaseParasite"/>
        </authorList>
    </citation>
    <scope>IDENTIFICATION</scope>
</reference>